<dbReference type="Pfam" id="PF22292">
    <property type="entry name" value="DUF6965"/>
    <property type="match status" value="1"/>
</dbReference>
<sequence length="476" mass="55134">MSSTRKRFVPIVQVVPGTNGTTCTNGYRFTLASNKAPKLNCTRCGAKKHWQRYIDTETGEVLPERFGRCDNEAKCGAWKSPYNDKSYLNRFSEDSFDRSSIKVSKKQVSYHAELTPIPFEVLKETRQGYEINNFIQNLLENVPYPFDKKQVEKVISLYHLGTVRSGYLKGALTFPFIDLHGEIRAIQARQYDQKNHGISTNFLHSMISKFNAEHHMENSDWLKAYLQNDKIVSCLFGEHLLTRFPDNPVALVEAPKTAIYGTLYFGSPKTSKDLIWLATFNKSSLTLDKCLPLKNRKIILFPDLSEDGKTFRDWERKAVEIETHLGGKTSFEMSDLLERYAPESDRVEGNDLADFLEKLDWRDFQKQSNLRSDAFQEGSQNEKDSVLVNQNSSDWNEDKSDSEELESLEEYLEVKSFFENCELPKAEIQLDLATRVLDVDLFVKSHLNFLERNKENKKYYPYLDRLIHCKQLIENN</sequence>
<dbReference type="EMBL" id="JAUEPH010000010">
    <property type="protein sequence ID" value="MDN3205932.1"/>
    <property type="molecule type" value="Genomic_DNA"/>
</dbReference>
<feature type="domain" description="DUF6371" evidence="2">
    <location>
        <begin position="132"/>
        <end position="304"/>
    </location>
</feature>
<evidence type="ECO:0000313" key="5">
    <source>
        <dbReference type="EMBL" id="MDN3205932.1"/>
    </source>
</evidence>
<dbReference type="InterPro" id="IPR045951">
    <property type="entry name" value="DUF6371"/>
</dbReference>
<evidence type="ECO:0000256" key="1">
    <source>
        <dbReference type="SAM" id="MobiDB-lite"/>
    </source>
</evidence>
<dbReference type="RefSeq" id="WP_290002999.1">
    <property type="nucleotide sequence ID" value="NZ_JAUEPH010000010.1"/>
</dbReference>
<protein>
    <submittedName>
        <fullName evidence="5">DUF6371 domain-containing protein</fullName>
    </submittedName>
</protein>
<evidence type="ECO:0000313" key="6">
    <source>
        <dbReference type="Proteomes" id="UP001171916"/>
    </source>
</evidence>
<evidence type="ECO:0000259" key="3">
    <source>
        <dbReference type="Pfam" id="PF21957"/>
    </source>
</evidence>
<keyword evidence="6" id="KW-1185">Reference proteome</keyword>
<proteinExistence type="predicted"/>
<feature type="domain" description="Zinc beta-ribbon finger putative" evidence="3">
    <location>
        <begin position="27"/>
        <end position="83"/>
    </location>
</feature>
<dbReference type="Pfam" id="PF21957">
    <property type="entry name" value="Zn_ribbon_16"/>
    <property type="match status" value="1"/>
</dbReference>
<dbReference type="InterPro" id="IPR054238">
    <property type="entry name" value="DUF6965"/>
</dbReference>
<comment type="caution">
    <text evidence="5">The sequence shown here is derived from an EMBL/GenBank/DDBJ whole genome shotgun (WGS) entry which is preliminary data.</text>
</comment>
<reference evidence="5" key="1">
    <citation type="submission" date="2023-06" db="EMBL/GenBank/DDBJ databases">
        <title>Robiginitalea aurantiacus sp. nov. and Algoriphagus sediminis sp. nov., isolated from coastal sediment.</title>
        <authorList>
            <person name="Zhou Z.Y."/>
            <person name="An J."/>
            <person name="Jia Y.W."/>
            <person name="Du Z.J."/>
        </authorList>
    </citation>
    <scope>NUCLEOTIDE SEQUENCE</scope>
    <source>
        <strain evidence="5">C2-7</strain>
    </source>
</reference>
<name>A0ABT7YHE3_9BACT</name>
<feature type="region of interest" description="Disordered" evidence="1">
    <location>
        <begin position="373"/>
        <end position="402"/>
    </location>
</feature>
<dbReference type="NCBIfam" id="NF040506">
    <property type="entry name" value="PG0870_Nterm"/>
    <property type="match status" value="1"/>
</dbReference>
<accession>A0ABT7YHE3</accession>
<dbReference type="Pfam" id="PF19898">
    <property type="entry name" value="DUF6371"/>
    <property type="match status" value="1"/>
</dbReference>
<evidence type="ECO:0000259" key="2">
    <source>
        <dbReference type="Pfam" id="PF19898"/>
    </source>
</evidence>
<dbReference type="Proteomes" id="UP001171916">
    <property type="component" value="Unassembled WGS sequence"/>
</dbReference>
<feature type="domain" description="DUF6965" evidence="4">
    <location>
        <begin position="411"/>
        <end position="475"/>
    </location>
</feature>
<organism evidence="5 6">
    <name type="scientific">Algoriphagus sediminis</name>
    <dbReference type="NCBI Taxonomy" id="3057113"/>
    <lineage>
        <taxon>Bacteria</taxon>
        <taxon>Pseudomonadati</taxon>
        <taxon>Bacteroidota</taxon>
        <taxon>Cytophagia</taxon>
        <taxon>Cytophagales</taxon>
        <taxon>Cyclobacteriaceae</taxon>
        <taxon>Algoriphagus</taxon>
    </lineage>
</organism>
<evidence type="ECO:0000259" key="4">
    <source>
        <dbReference type="Pfam" id="PF22292"/>
    </source>
</evidence>
<dbReference type="InterPro" id="IPR047731">
    <property type="entry name" value="Zinc_ribbon_put"/>
</dbReference>
<gene>
    <name evidence="5" type="ORF">QVH07_17390</name>
</gene>